<gene>
    <name evidence="2" type="ORF">M011DRAFT_469277</name>
</gene>
<organism evidence="2 3">
    <name type="scientific">Sporormia fimetaria CBS 119925</name>
    <dbReference type="NCBI Taxonomy" id="1340428"/>
    <lineage>
        <taxon>Eukaryota</taxon>
        <taxon>Fungi</taxon>
        <taxon>Dikarya</taxon>
        <taxon>Ascomycota</taxon>
        <taxon>Pezizomycotina</taxon>
        <taxon>Dothideomycetes</taxon>
        <taxon>Pleosporomycetidae</taxon>
        <taxon>Pleosporales</taxon>
        <taxon>Sporormiaceae</taxon>
        <taxon>Sporormia</taxon>
    </lineage>
</organism>
<sequence length="53" mass="6183">MICLRYFEPADHIRKRSERHDDSPTPTNAPPQPKAFAHDETNALKSNESLRHR</sequence>
<dbReference type="AlphaFoldDB" id="A0A6A6V8H6"/>
<name>A0A6A6V8H6_9PLEO</name>
<evidence type="ECO:0000313" key="2">
    <source>
        <dbReference type="EMBL" id="KAF2745611.1"/>
    </source>
</evidence>
<feature type="compositionally biased region" description="Basic and acidic residues" evidence="1">
    <location>
        <begin position="36"/>
        <end position="53"/>
    </location>
</feature>
<evidence type="ECO:0000256" key="1">
    <source>
        <dbReference type="SAM" id="MobiDB-lite"/>
    </source>
</evidence>
<proteinExistence type="predicted"/>
<dbReference type="EMBL" id="MU006581">
    <property type="protein sequence ID" value="KAF2745611.1"/>
    <property type="molecule type" value="Genomic_DNA"/>
</dbReference>
<evidence type="ECO:0000313" key="3">
    <source>
        <dbReference type="Proteomes" id="UP000799440"/>
    </source>
</evidence>
<accession>A0A6A6V8H6</accession>
<reference evidence="2" key="1">
    <citation type="journal article" date="2020" name="Stud. Mycol.">
        <title>101 Dothideomycetes genomes: a test case for predicting lifestyles and emergence of pathogens.</title>
        <authorList>
            <person name="Haridas S."/>
            <person name="Albert R."/>
            <person name="Binder M."/>
            <person name="Bloem J."/>
            <person name="Labutti K."/>
            <person name="Salamov A."/>
            <person name="Andreopoulos B."/>
            <person name="Baker S."/>
            <person name="Barry K."/>
            <person name="Bills G."/>
            <person name="Bluhm B."/>
            <person name="Cannon C."/>
            <person name="Castanera R."/>
            <person name="Culley D."/>
            <person name="Daum C."/>
            <person name="Ezra D."/>
            <person name="Gonzalez J."/>
            <person name="Henrissat B."/>
            <person name="Kuo A."/>
            <person name="Liang C."/>
            <person name="Lipzen A."/>
            <person name="Lutzoni F."/>
            <person name="Magnuson J."/>
            <person name="Mondo S."/>
            <person name="Nolan M."/>
            <person name="Ohm R."/>
            <person name="Pangilinan J."/>
            <person name="Park H.-J."/>
            <person name="Ramirez L."/>
            <person name="Alfaro M."/>
            <person name="Sun H."/>
            <person name="Tritt A."/>
            <person name="Yoshinaga Y."/>
            <person name="Zwiers L.-H."/>
            <person name="Turgeon B."/>
            <person name="Goodwin S."/>
            <person name="Spatafora J."/>
            <person name="Crous P."/>
            <person name="Grigoriev I."/>
        </authorList>
    </citation>
    <scope>NUCLEOTIDE SEQUENCE</scope>
    <source>
        <strain evidence="2">CBS 119925</strain>
    </source>
</reference>
<protein>
    <submittedName>
        <fullName evidence="2">Uncharacterized protein</fullName>
    </submittedName>
</protein>
<keyword evidence="3" id="KW-1185">Reference proteome</keyword>
<dbReference type="Proteomes" id="UP000799440">
    <property type="component" value="Unassembled WGS sequence"/>
</dbReference>
<feature type="region of interest" description="Disordered" evidence="1">
    <location>
        <begin position="13"/>
        <end position="53"/>
    </location>
</feature>
<feature type="compositionally biased region" description="Basic and acidic residues" evidence="1">
    <location>
        <begin position="13"/>
        <end position="23"/>
    </location>
</feature>